<dbReference type="EMBL" id="CAJOAX010005500">
    <property type="protein sequence ID" value="CAF3950241.1"/>
    <property type="molecule type" value="Genomic_DNA"/>
</dbReference>
<evidence type="ECO:0000313" key="2">
    <source>
        <dbReference type="EMBL" id="CAF3950241.1"/>
    </source>
</evidence>
<dbReference type="Proteomes" id="UP000663874">
    <property type="component" value="Unassembled WGS sequence"/>
</dbReference>
<evidence type="ECO:0000313" key="3">
    <source>
        <dbReference type="Proteomes" id="UP000663823"/>
    </source>
</evidence>
<name>A0A819KQX2_9BILA</name>
<proteinExistence type="predicted"/>
<reference evidence="2" key="1">
    <citation type="submission" date="2021-02" db="EMBL/GenBank/DDBJ databases">
        <authorList>
            <person name="Nowell W R."/>
        </authorList>
    </citation>
    <scope>NUCLEOTIDE SEQUENCE</scope>
</reference>
<dbReference type="SUPFAM" id="SSF117289">
    <property type="entry name" value="Nucleoporin domain"/>
    <property type="match status" value="1"/>
</dbReference>
<gene>
    <name evidence="1" type="ORF">FNK824_LOCUS20061</name>
    <name evidence="2" type="ORF">OTI717_LOCUS26342</name>
</gene>
<evidence type="ECO:0000313" key="1">
    <source>
        <dbReference type="EMBL" id="CAF3891106.1"/>
    </source>
</evidence>
<accession>A0A819KQX2</accession>
<protein>
    <submittedName>
        <fullName evidence="2">Uncharacterized protein</fullName>
    </submittedName>
</protein>
<dbReference type="EMBL" id="CAJOBE010003615">
    <property type="protein sequence ID" value="CAF3891106.1"/>
    <property type="molecule type" value="Genomic_DNA"/>
</dbReference>
<dbReference type="Proteomes" id="UP000663823">
    <property type="component" value="Unassembled WGS sequence"/>
</dbReference>
<organism evidence="2 3">
    <name type="scientific">Rotaria sordida</name>
    <dbReference type="NCBI Taxonomy" id="392033"/>
    <lineage>
        <taxon>Eukaryota</taxon>
        <taxon>Metazoa</taxon>
        <taxon>Spiralia</taxon>
        <taxon>Gnathifera</taxon>
        <taxon>Rotifera</taxon>
        <taxon>Eurotatoria</taxon>
        <taxon>Bdelloidea</taxon>
        <taxon>Philodinida</taxon>
        <taxon>Philodinidae</taxon>
        <taxon>Rotaria</taxon>
    </lineage>
</organism>
<dbReference type="AlphaFoldDB" id="A0A819KQX2"/>
<sequence length="96" mass="11000">MGMFSRPSTPGESILAMCTDATNRHLICCDTRDEIRYLLPIIFCECTDYKGDGSFILTGSTDHTEHLWTINRGEIRIFGQRQKRDIELLLSSKETK</sequence>
<comment type="caution">
    <text evidence="2">The sequence shown here is derived from an EMBL/GenBank/DDBJ whole genome shotgun (WGS) entry which is preliminary data.</text>
</comment>